<accession>A0ABS5LK13</accession>
<reference evidence="3 4" key="1">
    <citation type="submission" date="2021-04" db="EMBL/GenBank/DDBJ databases">
        <title>Metabacillus sp. strain KIGAM252 whole genome sequence.</title>
        <authorList>
            <person name="Seo M.-J."/>
            <person name="Cho E.-S."/>
            <person name="Hwang C.Y."/>
            <person name="Yoon D.J."/>
        </authorList>
    </citation>
    <scope>NUCLEOTIDE SEQUENCE [LARGE SCALE GENOMIC DNA]</scope>
    <source>
        <strain evidence="3 4">KIGAM252</strain>
    </source>
</reference>
<protein>
    <submittedName>
        <fullName evidence="3">SpoIID/LytB domain-containing protein</fullName>
    </submittedName>
</protein>
<organism evidence="3 4">
    <name type="scientific">Metabacillus flavus</name>
    <dbReference type="NCBI Taxonomy" id="2823519"/>
    <lineage>
        <taxon>Bacteria</taxon>
        <taxon>Bacillati</taxon>
        <taxon>Bacillota</taxon>
        <taxon>Bacilli</taxon>
        <taxon>Bacillales</taxon>
        <taxon>Bacillaceae</taxon>
        <taxon>Metabacillus</taxon>
    </lineage>
</organism>
<evidence type="ECO:0000256" key="1">
    <source>
        <dbReference type="SAM" id="SignalP"/>
    </source>
</evidence>
<keyword evidence="1" id="KW-0732">Signal</keyword>
<dbReference type="NCBIfam" id="TIGR02669">
    <property type="entry name" value="SpoIID_LytB"/>
    <property type="match status" value="1"/>
</dbReference>
<dbReference type="PANTHER" id="PTHR30032">
    <property type="entry name" value="N-ACETYLMURAMOYL-L-ALANINE AMIDASE-RELATED"/>
    <property type="match status" value="1"/>
</dbReference>
<dbReference type="Gene3D" id="2.30.30.40">
    <property type="entry name" value="SH3 Domains"/>
    <property type="match status" value="1"/>
</dbReference>
<dbReference type="RefSeq" id="WP_211561286.1">
    <property type="nucleotide sequence ID" value="NZ_JAGVRK010000001.1"/>
</dbReference>
<feature type="signal peptide" evidence="1">
    <location>
        <begin position="1"/>
        <end position="26"/>
    </location>
</feature>
<name>A0ABS5LK13_9BACI</name>
<gene>
    <name evidence="3" type="ORF">J9317_18305</name>
</gene>
<dbReference type="PANTHER" id="PTHR30032:SF4">
    <property type="entry name" value="AMIDASE ENHANCER"/>
    <property type="match status" value="1"/>
</dbReference>
<dbReference type="InterPro" id="IPR013693">
    <property type="entry name" value="SpoIID/LytB_N"/>
</dbReference>
<dbReference type="Pfam" id="PF08486">
    <property type="entry name" value="SpoIID"/>
    <property type="match status" value="1"/>
</dbReference>
<evidence type="ECO:0000313" key="3">
    <source>
        <dbReference type="EMBL" id="MBS2970699.1"/>
    </source>
</evidence>
<dbReference type="EMBL" id="JAGVRK010000001">
    <property type="protein sequence ID" value="MBS2970699.1"/>
    <property type="molecule type" value="Genomic_DNA"/>
</dbReference>
<comment type="caution">
    <text evidence="3">The sequence shown here is derived from an EMBL/GenBank/DDBJ whole genome shotgun (WGS) entry which is preliminary data.</text>
</comment>
<feature type="chain" id="PRO_5046150309" evidence="1">
    <location>
        <begin position="27"/>
        <end position="508"/>
    </location>
</feature>
<proteinExistence type="predicted"/>
<feature type="domain" description="Sporulation stage II protein D amidase enhancer LytB N-terminal" evidence="2">
    <location>
        <begin position="204"/>
        <end position="277"/>
    </location>
</feature>
<evidence type="ECO:0000259" key="2">
    <source>
        <dbReference type="Pfam" id="PF08486"/>
    </source>
</evidence>
<keyword evidence="4" id="KW-1185">Reference proteome</keyword>
<dbReference type="InterPro" id="IPR013486">
    <property type="entry name" value="SpoIID/LytB"/>
</dbReference>
<dbReference type="InterPro" id="IPR051922">
    <property type="entry name" value="Bact_Sporulation_Assoc"/>
</dbReference>
<evidence type="ECO:0000313" key="4">
    <source>
        <dbReference type="Proteomes" id="UP000682403"/>
    </source>
</evidence>
<dbReference type="Proteomes" id="UP000682403">
    <property type="component" value="Unassembled WGS sequence"/>
</dbReference>
<sequence>MNKKKLIGGALLTAALLFGFNPSGQAYEKQTYATETKVQLKKASSLQVQLNGLFEMENLTSREKTLLVPSVAVTLSANNGTAKLTAGSDSYSAGAGFKVSEIASPPGKIVRFTSPTEVRKSAVDTSESIRTMKKIEAAEYISEITSSGAIWFNVQLSNGTRGWVSSKSSIAESAPAGLSLFKYGTLQYRGSFEAKADGNLSALYNLLSLEDYLKGVVPNEMPASWHPEALKAQAIVARSYAVNSMGLSNTAKSQVYNGYTKEDPRSNAAVTATAGVMAKHNGKPVQTFFYSTSGGQTANAWDVWGSSQTTFPYLKSVTDPYESSIHSNWTDTFRSSTILGKFGFNPETTVLYDIKAIPTGQNGEIGQVTITTSAGSKTISGKEGEIRSLFPVAKYYNQLRSNWFTMNPVKSFTVKGTGSAVQQQFSVTGSTVMAADGTTSTVQGAQVSIQTASGEVTQESDPATIAINGKGWGHRIGMSQYGANGFAQKGFKAEAIVQHYFPGTVVGK</sequence>